<evidence type="ECO:0008006" key="4">
    <source>
        <dbReference type="Google" id="ProtNLM"/>
    </source>
</evidence>
<dbReference type="GO" id="GO:0010274">
    <property type="term" value="P:hydrotropism"/>
    <property type="evidence" value="ECO:0007669"/>
    <property type="project" value="InterPro"/>
</dbReference>
<protein>
    <recommendedName>
        <fullName evidence="4">Protein MIZU-KUSSEI 1</fullName>
    </recommendedName>
</protein>
<dbReference type="Pfam" id="PF04759">
    <property type="entry name" value="DUF617"/>
    <property type="match status" value="1"/>
</dbReference>
<dbReference type="InterPro" id="IPR006460">
    <property type="entry name" value="MIZ1-like_pln"/>
</dbReference>
<organism evidence="2 3">
    <name type="scientific">Acer yangbiense</name>
    <dbReference type="NCBI Taxonomy" id="1000413"/>
    <lineage>
        <taxon>Eukaryota</taxon>
        <taxon>Viridiplantae</taxon>
        <taxon>Streptophyta</taxon>
        <taxon>Embryophyta</taxon>
        <taxon>Tracheophyta</taxon>
        <taxon>Spermatophyta</taxon>
        <taxon>Magnoliopsida</taxon>
        <taxon>eudicotyledons</taxon>
        <taxon>Gunneridae</taxon>
        <taxon>Pentapetalae</taxon>
        <taxon>rosids</taxon>
        <taxon>malvids</taxon>
        <taxon>Sapindales</taxon>
        <taxon>Sapindaceae</taxon>
        <taxon>Hippocastanoideae</taxon>
        <taxon>Acereae</taxon>
        <taxon>Acer</taxon>
    </lineage>
</organism>
<feature type="transmembrane region" description="Helical" evidence="1">
    <location>
        <begin position="36"/>
        <end position="54"/>
    </location>
</feature>
<dbReference type="PANTHER" id="PTHR31276">
    <property type="match status" value="1"/>
</dbReference>
<name>A0A5C7H497_9ROSI</name>
<keyword evidence="1" id="KW-0472">Membrane</keyword>
<dbReference type="EMBL" id="VAHF01000010">
    <property type="protein sequence ID" value="TXG51834.1"/>
    <property type="molecule type" value="Genomic_DNA"/>
</dbReference>
<dbReference type="NCBIfam" id="TIGR01570">
    <property type="entry name" value="A_thal_3588"/>
    <property type="match status" value="1"/>
</dbReference>
<evidence type="ECO:0000256" key="1">
    <source>
        <dbReference type="SAM" id="Phobius"/>
    </source>
</evidence>
<evidence type="ECO:0000313" key="3">
    <source>
        <dbReference type="Proteomes" id="UP000323000"/>
    </source>
</evidence>
<gene>
    <name evidence="2" type="ORF">EZV62_021003</name>
</gene>
<keyword evidence="1" id="KW-0812">Transmembrane</keyword>
<comment type="caution">
    <text evidence="2">The sequence shown here is derived from an EMBL/GenBank/DDBJ whole genome shotgun (WGS) entry which is preliminary data.</text>
</comment>
<evidence type="ECO:0000313" key="2">
    <source>
        <dbReference type="EMBL" id="TXG51834.1"/>
    </source>
</evidence>
<dbReference type="AlphaFoldDB" id="A0A5C7H497"/>
<keyword evidence="1" id="KW-1133">Transmembrane helix</keyword>
<proteinExistence type="predicted"/>
<reference evidence="3" key="1">
    <citation type="journal article" date="2019" name="Gigascience">
        <title>De novo genome assembly of the endangered Acer yangbiense, a plant species with extremely small populations endemic to Yunnan Province, China.</title>
        <authorList>
            <person name="Yang J."/>
            <person name="Wariss H.M."/>
            <person name="Tao L."/>
            <person name="Zhang R."/>
            <person name="Yun Q."/>
            <person name="Hollingsworth P."/>
            <person name="Dao Z."/>
            <person name="Luo G."/>
            <person name="Guo H."/>
            <person name="Ma Y."/>
            <person name="Sun W."/>
        </authorList>
    </citation>
    <scope>NUCLEOTIDE SEQUENCE [LARGE SCALE GENOMIC DNA]</scope>
    <source>
        <strain evidence="3">cv. Malutang</strain>
    </source>
</reference>
<dbReference type="PANTHER" id="PTHR31276:SF15">
    <property type="entry name" value="PROTEIN MIZU-KUSSEI 1"/>
    <property type="match status" value="1"/>
</dbReference>
<dbReference type="OrthoDB" id="772271at2759"/>
<accession>A0A5C7H497</accession>
<dbReference type="Proteomes" id="UP000323000">
    <property type="component" value="Chromosome 10"/>
</dbReference>
<keyword evidence="3" id="KW-1185">Reference proteome</keyword>
<sequence length="301" mass="33389">MRIQSNGARRPSWAELLLTLPGPTLISHHLSTFHSLLLLLPLCLFIHLLSFFFLQNFHPVSSIHFINIIMRTMIDLGSQRGAGIHIISTATSVDCAREVRFRRSFRSLVECMVPCCGFQPSSHHSLSSDTDSSSSSSSTSTTITGTFFGYRKGRVSFCLQDHTRTSPILLLEFAVPTAYLAREMQYGLLRIALECDPTKHRFSSCSLFDVPVWSMYCNGRKVGFAIRRQMTTSDAAVLKLMQSVSVGAGVLPVAPKSEEGDLLYLRASFERVIGSVDSESFHMINPVGSSGQELSIFLLRS</sequence>